<proteinExistence type="predicted"/>
<dbReference type="AlphaFoldDB" id="A0A544YQ94"/>
<dbReference type="InterPro" id="IPR036390">
    <property type="entry name" value="WH_DNA-bd_sf"/>
</dbReference>
<gene>
    <name evidence="1" type="ORF">FLX08_22420</name>
</gene>
<evidence type="ECO:0000313" key="2">
    <source>
        <dbReference type="Proteomes" id="UP000316541"/>
    </source>
</evidence>
<protein>
    <recommendedName>
        <fullName evidence="3">MarR family transcriptional regulator</fullName>
    </recommendedName>
</protein>
<dbReference type="Gene3D" id="1.10.10.10">
    <property type="entry name" value="Winged helix-like DNA-binding domain superfamily/Winged helix DNA-binding domain"/>
    <property type="match status" value="1"/>
</dbReference>
<dbReference type="InterPro" id="IPR036388">
    <property type="entry name" value="WH-like_DNA-bd_sf"/>
</dbReference>
<reference evidence="1 2" key="1">
    <citation type="submission" date="2019-07" db="EMBL/GenBank/DDBJ databases">
        <title>Microbispora hainanensis DSM 45428.</title>
        <authorList>
            <person name="Thawai C."/>
        </authorList>
    </citation>
    <scope>NUCLEOTIDE SEQUENCE [LARGE SCALE GENOMIC DNA]</scope>
    <source>
        <strain evidence="1 2">DSM 45428</strain>
    </source>
</reference>
<dbReference type="RefSeq" id="WP_142620982.1">
    <property type="nucleotide sequence ID" value="NZ_VIRM01000028.1"/>
</dbReference>
<evidence type="ECO:0008006" key="3">
    <source>
        <dbReference type="Google" id="ProtNLM"/>
    </source>
</evidence>
<comment type="caution">
    <text evidence="1">The sequence shown here is derived from an EMBL/GenBank/DDBJ whole genome shotgun (WGS) entry which is preliminary data.</text>
</comment>
<dbReference type="EMBL" id="VIRM01000028">
    <property type="protein sequence ID" value="TQS18926.1"/>
    <property type="molecule type" value="Genomic_DNA"/>
</dbReference>
<sequence>MTRISHPHDRRACRISLTPEGARLGEQVHAEICARLDVLGEEMPEADRRRIATALTGVVARYTT</sequence>
<name>A0A544YQ94_9ACTN</name>
<accession>A0A544YQ94</accession>
<organism evidence="1 2">
    <name type="scientific">Microbispora hainanensis</name>
    <dbReference type="NCBI Taxonomy" id="568844"/>
    <lineage>
        <taxon>Bacteria</taxon>
        <taxon>Bacillati</taxon>
        <taxon>Actinomycetota</taxon>
        <taxon>Actinomycetes</taxon>
        <taxon>Streptosporangiales</taxon>
        <taxon>Streptosporangiaceae</taxon>
        <taxon>Microbispora</taxon>
    </lineage>
</organism>
<dbReference type="Proteomes" id="UP000316541">
    <property type="component" value="Unassembled WGS sequence"/>
</dbReference>
<evidence type="ECO:0000313" key="1">
    <source>
        <dbReference type="EMBL" id="TQS18926.1"/>
    </source>
</evidence>
<dbReference type="SUPFAM" id="SSF46785">
    <property type="entry name" value="Winged helix' DNA-binding domain"/>
    <property type="match status" value="1"/>
</dbReference>